<evidence type="ECO:0000256" key="1">
    <source>
        <dbReference type="SAM" id="MobiDB-lite"/>
    </source>
</evidence>
<accession>A0ABY6UHZ4</accession>
<dbReference type="EMBL" id="CABFNS010000815">
    <property type="protein sequence ID" value="VUC30239.1"/>
    <property type="molecule type" value="Genomic_DNA"/>
</dbReference>
<evidence type="ECO:0000313" key="3">
    <source>
        <dbReference type="Proteomes" id="UP000766486"/>
    </source>
</evidence>
<comment type="caution">
    <text evidence="2">The sequence shown here is derived from an EMBL/GenBank/DDBJ whole genome shotgun (WGS) entry which is preliminary data.</text>
</comment>
<evidence type="ECO:0000313" key="2">
    <source>
        <dbReference type="EMBL" id="VUC30239.1"/>
    </source>
</evidence>
<keyword evidence="3" id="KW-1185">Reference proteome</keyword>
<sequence>MPAMPAATKRLSSTSAFRSQEKRNALLASPSGQAASIKNLARSEAHSGGKFRSALKFYSQEIPRNILLIR</sequence>
<reference evidence="2 3" key="1">
    <citation type="submission" date="2019-06" db="EMBL/GenBank/DDBJ databases">
        <authorList>
            <person name="Broberg M."/>
        </authorList>
    </citation>
    <scope>NUCLEOTIDE SEQUENCE [LARGE SCALE GENOMIC DNA]</scope>
</reference>
<proteinExistence type="predicted"/>
<protein>
    <submittedName>
        <fullName evidence="2">Uncharacterized protein</fullName>
    </submittedName>
</protein>
<organism evidence="2 3">
    <name type="scientific">Bionectria ochroleuca</name>
    <name type="common">Gliocladium roseum</name>
    <dbReference type="NCBI Taxonomy" id="29856"/>
    <lineage>
        <taxon>Eukaryota</taxon>
        <taxon>Fungi</taxon>
        <taxon>Dikarya</taxon>
        <taxon>Ascomycota</taxon>
        <taxon>Pezizomycotina</taxon>
        <taxon>Sordariomycetes</taxon>
        <taxon>Hypocreomycetidae</taxon>
        <taxon>Hypocreales</taxon>
        <taxon>Bionectriaceae</taxon>
        <taxon>Clonostachys</taxon>
    </lineage>
</organism>
<gene>
    <name evidence="2" type="ORF">CLO192961_LOCUS280861</name>
</gene>
<feature type="region of interest" description="Disordered" evidence="1">
    <location>
        <begin position="1"/>
        <end position="30"/>
    </location>
</feature>
<dbReference type="Proteomes" id="UP000766486">
    <property type="component" value="Unassembled WGS sequence"/>
</dbReference>
<name>A0ABY6UHZ4_BIOOC</name>